<dbReference type="OMA" id="HTTHIFK"/>
<name>A0A6A5BTM5_NAEFO</name>
<dbReference type="EMBL" id="VFQX01000018">
    <property type="protein sequence ID" value="KAF0980547.1"/>
    <property type="molecule type" value="Genomic_DNA"/>
</dbReference>
<dbReference type="OrthoDB" id="10266158at2759"/>
<dbReference type="VEuPathDB" id="AmoebaDB:FDP41_013330"/>
<proteinExistence type="predicted"/>
<dbReference type="AlphaFoldDB" id="A0A6A5BTM5"/>
<evidence type="ECO:0000313" key="1">
    <source>
        <dbReference type="EMBL" id="KAF0980547.1"/>
    </source>
</evidence>
<keyword evidence="2" id="KW-1185">Reference proteome</keyword>
<dbReference type="VEuPathDB" id="AmoebaDB:NF0065390"/>
<dbReference type="GeneID" id="68120545"/>
<comment type="caution">
    <text evidence="1">The sequence shown here is derived from an EMBL/GenBank/DDBJ whole genome shotgun (WGS) entry which is preliminary data.</text>
</comment>
<sequence length="268" mass="31125">MKSNYNFSDSLHSNSKILQLVYSSYLLDNTFHDWKSSLGSDEKSNPNVIVENSPSVTKFGKRRWCVKMMNAQMNYTWSSLEFQDKPNLAPIVVYLISLADIDRYRKNTPIFDSHVKYFTSLLSAPGTQKVLLFTKVDIFANKIMSGKVKVSEIFPNFVGNDRDPLRVFEYIFNKFWIPCRKYHENVPYYVVNLVDLEECSQFLSILLEKGSPYMGRSFISRHLLRMMEIYLKNNLKNSYVQGSTCSHGANRKGQFSDIEIVISESENY</sequence>
<dbReference type="InterPro" id="IPR027417">
    <property type="entry name" value="P-loop_NTPase"/>
</dbReference>
<dbReference type="RefSeq" id="XP_044565260.1">
    <property type="nucleotide sequence ID" value="XM_044703949.1"/>
</dbReference>
<reference evidence="1 2" key="1">
    <citation type="journal article" date="2019" name="Sci. Rep.">
        <title>Nanopore sequencing improves the draft genome of the human pathogenic amoeba Naegleria fowleri.</title>
        <authorList>
            <person name="Liechti N."/>
            <person name="Schurch N."/>
            <person name="Bruggmann R."/>
            <person name="Wittwer M."/>
        </authorList>
    </citation>
    <scope>NUCLEOTIDE SEQUENCE [LARGE SCALE GENOMIC DNA]</scope>
    <source>
        <strain evidence="1 2">ATCC 30894</strain>
    </source>
</reference>
<accession>A0A6A5BTM5</accession>
<dbReference type="VEuPathDB" id="AmoebaDB:NfTy_079190"/>
<protein>
    <submittedName>
        <fullName evidence="1">Uncharacterized protein</fullName>
    </submittedName>
</protein>
<evidence type="ECO:0000313" key="2">
    <source>
        <dbReference type="Proteomes" id="UP000444721"/>
    </source>
</evidence>
<organism evidence="1 2">
    <name type="scientific">Naegleria fowleri</name>
    <name type="common">Brain eating amoeba</name>
    <dbReference type="NCBI Taxonomy" id="5763"/>
    <lineage>
        <taxon>Eukaryota</taxon>
        <taxon>Discoba</taxon>
        <taxon>Heterolobosea</taxon>
        <taxon>Tetramitia</taxon>
        <taxon>Eutetramitia</taxon>
        <taxon>Vahlkampfiidae</taxon>
        <taxon>Naegleria</taxon>
    </lineage>
</organism>
<dbReference type="Gene3D" id="3.40.50.300">
    <property type="entry name" value="P-loop containing nucleotide triphosphate hydrolases"/>
    <property type="match status" value="1"/>
</dbReference>
<dbReference type="Proteomes" id="UP000444721">
    <property type="component" value="Unassembled WGS sequence"/>
</dbReference>
<gene>
    <name evidence="1" type="ORF">FDP41_013330</name>
</gene>